<evidence type="ECO:0000256" key="6">
    <source>
        <dbReference type="SAM" id="SignalP"/>
    </source>
</evidence>
<feature type="domain" description="Peptidase S8/S53" evidence="7">
    <location>
        <begin position="140"/>
        <end position="374"/>
    </location>
</feature>
<keyword evidence="6" id="KW-0732">Signal</keyword>
<comment type="caution">
    <text evidence="9">The sequence shown here is derived from an EMBL/GenBank/DDBJ whole genome shotgun (WGS) entry which is preliminary data.</text>
</comment>
<feature type="signal peptide" evidence="6">
    <location>
        <begin position="1"/>
        <end position="23"/>
    </location>
</feature>
<keyword evidence="3 5" id="KW-0378">Hydrolase</keyword>
<comment type="similarity">
    <text evidence="1 5">Belongs to the peptidase S8 family.</text>
</comment>
<evidence type="ECO:0000259" key="8">
    <source>
        <dbReference type="Pfam" id="PF22148"/>
    </source>
</evidence>
<accession>A0ABW4ZSS9</accession>
<dbReference type="PROSITE" id="PS00137">
    <property type="entry name" value="SUBTILASE_HIS"/>
    <property type="match status" value="1"/>
</dbReference>
<reference evidence="10" key="1">
    <citation type="journal article" date="2019" name="Int. J. Syst. Evol. Microbiol.">
        <title>The Global Catalogue of Microorganisms (GCM) 10K type strain sequencing project: providing services to taxonomists for standard genome sequencing and annotation.</title>
        <authorList>
            <consortium name="The Broad Institute Genomics Platform"/>
            <consortium name="The Broad Institute Genome Sequencing Center for Infectious Disease"/>
            <person name="Wu L."/>
            <person name="Ma J."/>
        </authorList>
    </citation>
    <scope>NUCLEOTIDE SEQUENCE [LARGE SCALE GENOMIC DNA]</scope>
    <source>
        <strain evidence="10">CGMCC 1.13574</strain>
    </source>
</reference>
<keyword evidence="4 5" id="KW-0720">Serine protease</keyword>
<feature type="active site" description="Charge relay system" evidence="5">
    <location>
        <position position="148"/>
    </location>
</feature>
<dbReference type="Pfam" id="PF00082">
    <property type="entry name" value="Peptidase_S8"/>
    <property type="match status" value="1"/>
</dbReference>
<dbReference type="InterPro" id="IPR050131">
    <property type="entry name" value="Peptidase_S8_subtilisin-like"/>
</dbReference>
<dbReference type="EMBL" id="JBHUIO010000002">
    <property type="protein sequence ID" value="MFD2169017.1"/>
    <property type="molecule type" value="Genomic_DNA"/>
</dbReference>
<dbReference type="Gene3D" id="3.40.50.200">
    <property type="entry name" value="Peptidase S8/S53 domain"/>
    <property type="match status" value="1"/>
</dbReference>
<feature type="chain" id="PRO_5045222293" evidence="6">
    <location>
        <begin position="24"/>
        <end position="392"/>
    </location>
</feature>
<dbReference type="PROSITE" id="PS51892">
    <property type="entry name" value="SUBTILASE"/>
    <property type="match status" value="1"/>
</dbReference>
<dbReference type="InterPro" id="IPR000209">
    <property type="entry name" value="Peptidase_S8/S53_dom"/>
</dbReference>
<keyword evidence="2 5" id="KW-0645">Protease</keyword>
<dbReference type="Proteomes" id="UP001597343">
    <property type="component" value="Unassembled WGS sequence"/>
</dbReference>
<dbReference type="PRINTS" id="PR00723">
    <property type="entry name" value="SUBTILISIN"/>
</dbReference>
<evidence type="ECO:0000256" key="3">
    <source>
        <dbReference type="ARBA" id="ARBA00022801"/>
    </source>
</evidence>
<evidence type="ECO:0000256" key="1">
    <source>
        <dbReference type="ARBA" id="ARBA00011073"/>
    </source>
</evidence>
<dbReference type="PANTHER" id="PTHR43806:SF11">
    <property type="entry name" value="CEREVISIN-RELATED"/>
    <property type="match status" value="1"/>
</dbReference>
<evidence type="ECO:0000256" key="5">
    <source>
        <dbReference type="PROSITE-ProRule" id="PRU01240"/>
    </source>
</evidence>
<evidence type="ECO:0000256" key="4">
    <source>
        <dbReference type="ARBA" id="ARBA00022825"/>
    </source>
</evidence>
<dbReference type="InterPro" id="IPR054399">
    <property type="entry name" value="Fervidolysin-like_N_prodom"/>
</dbReference>
<dbReference type="PANTHER" id="PTHR43806">
    <property type="entry name" value="PEPTIDASE S8"/>
    <property type="match status" value="1"/>
</dbReference>
<dbReference type="InterPro" id="IPR022398">
    <property type="entry name" value="Peptidase_S8_His-AS"/>
</dbReference>
<feature type="domain" description="Fervidolysin-like N-terminal prodomain" evidence="8">
    <location>
        <begin position="20"/>
        <end position="91"/>
    </location>
</feature>
<feature type="active site" description="Charge relay system" evidence="5">
    <location>
        <position position="336"/>
    </location>
</feature>
<keyword evidence="10" id="KW-1185">Reference proteome</keyword>
<feature type="active site" description="Charge relay system" evidence="5">
    <location>
        <position position="181"/>
    </location>
</feature>
<gene>
    <name evidence="9" type="ORF">ACFSOY_03155</name>
</gene>
<dbReference type="InterPro" id="IPR036852">
    <property type="entry name" value="Peptidase_S8/S53_dom_sf"/>
</dbReference>
<dbReference type="Pfam" id="PF22148">
    <property type="entry name" value="Fervidolysin_NPro-like"/>
    <property type="match status" value="1"/>
</dbReference>
<evidence type="ECO:0000313" key="10">
    <source>
        <dbReference type="Proteomes" id="UP001597343"/>
    </source>
</evidence>
<dbReference type="RefSeq" id="WP_386044069.1">
    <property type="nucleotide sequence ID" value="NZ_JBHUIO010000002.1"/>
</dbReference>
<name>A0ABW4ZSS9_9BACL</name>
<evidence type="ECO:0000313" key="9">
    <source>
        <dbReference type="EMBL" id="MFD2169017.1"/>
    </source>
</evidence>
<dbReference type="SUPFAM" id="SSF52743">
    <property type="entry name" value="Subtilisin-like"/>
    <property type="match status" value="1"/>
</dbReference>
<proteinExistence type="inferred from homology"/>
<sequence>MKKVMTALVATAFLASLTPTASAETSKGEPDFAQDRVLVKMKPGKDEKDLTNRYDVEKVLDLQEWKVLKVKAGDAKTMKEKLIGEWDVADVELDYVVHSATYWSDDRCPTPPPKPFPGPRPPYFDKLNLLKAWEKTLGSKERTIGLFDTGVDLEHKGLIDKLVSGYDFVERSSNPIDQNGHGTYVAGIMAGAANEELGSSGIDPSAMIMPLRVLDKEGVGYTSNVLEAMYYAVEKGVNVFNLSLAGGEYSDAFQDTINYSFEKGVVIVAAAGDDGGEKAVFPAAYENVLSVGAVDQEFKPADFSNYGGWVSLAAPGVGMETTARSGGIVTDLKGSSYSAAFVSGLTTLTWSTNLQMSNKEVIERLLNTAKQIEGTEKYTKYGLINPYDAIFY</sequence>
<organism evidence="9 10">
    <name type="scientific">Tumebacillus lipolyticus</name>
    <dbReference type="NCBI Taxonomy" id="1280370"/>
    <lineage>
        <taxon>Bacteria</taxon>
        <taxon>Bacillati</taxon>
        <taxon>Bacillota</taxon>
        <taxon>Bacilli</taxon>
        <taxon>Bacillales</taxon>
        <taxon>Alicyclobacillaceae</taxon>
        <taxon>Tumebacillus</taxon>
    </lineage>
</organism>
<evidence type="ECO:0000256" key="2">
    <source>
        <dbReference type="ARBA" id="ARBA00022670"/>
    </source>
</evidence>
<dbReference type="InterPro" id="IPR015500">
    <property type="entry name" value="Peptidase_S8_subtilisin-rel"/>
</dbReference>
<evidence type="ECO:0000259" key="7">
    <source>
        <dbReference type="Pfam" id="PF00082"/>
    </source>
</evidence>
<protein>
    <submittedName>
        <fullName evidence="9">S8 family serine peptidase</fullName>
    </submittedName>
</protein>